<dbReference type="EMBL" id="FP929121">
    <property type="protein sequence ID" value="CBX94271.1"/>
    <property type="molecule type" value="Genomic_DNA"/>
</dbReference>
<evidence type="ECO:0000313" key="2">
    <source>
        <dbReference type="Proteomes" id="UP000002668"/>
    </source>
</evidence>
<keyword evidence="2" id="KW-1185">Reference proteome</keyword>
<accession>E4ZS91</accession>
<gene>
    <name evidence="1" type="ORF">LEMA_P122500.1</name>
</gene>
<reference evidence="2" key="1">
    <citation type="journal article" date="2011" name="Nat. Commun.">
        <title>Effector diversification within compartments of the Leptosphaeria maculans genome affected by Repeat-Induced Point mutations.</title>
        <authorList>
            <person name="Rouxel T."/>
            <person name="Grandaubert J."/>
            <person name="Hane J.K."/>
            <person name="Hoede C."/>
            <person name="van de Wouw A.P."/>
            <person name="Couloux A."/>
            <person name="Dominguez V."/>
            <person name="Anthouard V."/>
            <person name="Bally P."/>
            <person name="Bourras S."/>
            <person name="Cozijnsen A.J."/>
            <person name="Ciuffetti L.M."/>
            <person name="Degrave A."/>
            <person name="Dilmaghani A."/>
            <person name="Duret L."/>
            <person name="Fudal I."/>
            <person name="Goodwin S.B."/>
            <person name="Gout L."/>
            <person name="Glaser N."/>
            <person name="Linglin J."/>
            <person name="Kema G.H.J."/>
            <person name="Lapalu N."/>
            <person name="Lawrence C.B."/>
            <person name="May K."/>
            <person name="Meyer M."/>
            <person name="Ollivier B."/>
            <person name="Poulain J."/>
            <person name="Schoch C.L."/>
            <person name="Simon A."/>
            <person name="Spatafora J.W."/>
            <person name="Stachowiak A."/>
            <person name="Turgeon B.G."/>
            <person name="Tyler B.M."/>
            <person name="Vincent D."/>
            <person name="Weissenbach J."/>
            <person name="Amselem J."/>
            <person name="Quesneville H."/>
            <person name="Oliver R.P."/>
            <person name="Wincker P."/>
            <person name="Balesdent M.-H."/>
            <person name="Howlett B.J."/>
        </authorList>
    </citation>
    <scope>NUCLEOTIDE SEQUENCE [LARGE SCALE GENOMIC DNA]</scope>
    <source>
        <strain evidence="2">JN3 / isolate v23.1.3 / race Av1-4-5-6-7-8</strain>
    </source>
</reference>
<dbReference type="InParanoid" id="E4ZS91"/>
<evidence type="ECO:0000313" key="1">
    <source>
        <dbReference type="EMBL" id="CBX94271.1"/>
    </source>
</evidence>
<sequence length="101" mass="10999">MFTIRAPASARTAATIPSNIDAFFATTTVPGDGHTTDDCLAYSRLQSYHDLFYHSRNTRPGYQTRLLRLPDLLTPTLTVYTSTTTSSATSATLGIDANHES</sequence>
<name>E4ZS91_LEPMJ</name>
<dbReference type="VEuPathDB" id="FungiDB:LEMA_P122500.1"/>
<organism evidence="2">
    <name type="scientific">Leptosphaeria maculans (strain JN3 / isolate v23.1.3 / race Av1-4-5-6-7-8)</name>
    <name type="common">Blackleg fungus</name>
    <name type="synonym">Phoma lingam</name>
    <dbReference type="NCBI Taxonomy" id="985895"/>
    <lineage>
        <taxon>Eukaryota</taxon>
        <taxon>Fungi</taxon>
        <taxon>Dikarya</taxon>
        <taxon>Ascomycota</taxon>
        <taxon>Pezizomycotina</taxon>
        <taxon>Dothideomycetes</taxon>
        <taxon>Pleosporomycetidae</taxon>
        <taxon>Pleosporales</taxon>
        <taxon>Pleosporineae</taxon>
        <taxon>Leptosphaeriaceae</taxon>
        <taxon>Plenodomus</taxon>
        <taxon>Plenodomus lingam/Leptosphaeria maculans species complex</taxon>
    </lineage>
</organism>
<protein>
    <submittedName>
        <fullName evidence="1">Predicted protein</fullName>
    </submittedName>
</protein>
<dbReference type="HOGENOM" id="CLU_2292215_0_0_1"/>
<dbReference type="AlphaFoldDB" id="E4ZS91"/>
<proteinExistence type="predicted"/>
<dbReference type="Proteomes" id="UP000002668">
    <property type="component" value="Genome"/>
</dbReference>